<evidence type="ECO:0000256" key="3">
    <source>
        <dbReference type="PROSITE-ProRule" id="PRU00708"/>
    </source>
</evidence>
<dbReference type="AlphaFoldDB" id="A0AAQ3Q122"/>
<accession>A0AAQ3Q122</accession>
<keyword evidence="5" id="KW-1185">Reference proteome</keyword>
<dbReference type="EMBL" id="CP136890">
    <property type="protein sequence ID" value="WOK94605.1"/>
    <property type="molecule type" value="Genomic_DNA"/>
</dbReference>
<dbReference type="PROSITE" id="PS51375">
    <property type="entry name" value="PPR"/>
    <property type="match status" value="1"/>
</dbReference>
<comment type="similarity">
    <text evidence="1">Belongs to the PPR family. P subfamily.</text>
</comment>
<evidence type="ECO:0000256" key="2">
    <source>
        <dbReference type="ARBA" id="ARBA00022737"/>
    </source>
</evidence>
<dbReference type="InterPro" id="IPR002885">
    <property type="entry name" value="PPR_rpt"/>
</dbReference>
<dbReference type="InterPro" id="IPR011990">
    <property type="entry name" value="TPR-like_helical_dom_sf"/>
</dbReference>
<dbReference type="PANTHER" id="PTHR47938:SF35">
    <property type="entry name" value="PENTATRICOPEPTIDE REPEAT-CONTAINING PROTEIN 4, MITOCHONDRIAL-RELATED"/>
    <property type="match status" value="1"/>
</dbReference>
<dbReference type="Gene3D" id="1.25.40.10">
    <property type="entry name" value="Tetratricopeptide repeat domain"/>
    <property type="match status" value="1"/>
</dbReference>
<proteinExistence type="inferred from homology"/>
<dbReference type="PANTHER" id="PTHR47938">
    <property type="entry name" value="RESPIRATORY COMPLEX I CHAPERONE (CIA84), PUTATIVE (AFU_ORTHOLOGUE AFUA_2G06020)-RELATED"/>
    <property type="match status" value="1"/>
</dbReference>
<dbReference type="NCBIfam" id="TIGR00756">
    <property type="entry name" value="PPR"/>
    <property type="match status" value="1"/>
</dbReference>
<evidence type="ECO:0008006" key="6">
    <source>
        <dbReference type="Google" id="ProtNLM"/>
    </source>
</evidence>
<evidence type="ECO:0000313" key="4">
    <source>
        <dbReference type="EMBL" id="WOK94605.1"/>
    </source>
</evidence>
<dbReference type="Pfam" id="PF13041">
    <property type="entry name" value="PPR_2"/>
    <property type="match status" value="1"/>
</dbReference>
<dbReference type="GO" id="GO:0003729">
    <property type="term" value="F:mRNA binding"/>
    <property type="evidence" value="ECO:0007669"/>
    <property type="project" value="TreeGrafter"/>
</dbReference>
<organism evidence="4 5">
    <name type="scientific">Canna indica</name>
    <name type="common">Indian-shot</name>
    <dbReference type="NCBI Taxonomy" id="4628"/>
    <lineage>
        <taxon>Eukaryota</taxon>
        <taxon>Viridiplantae</taxon>
        <taxon>Streptophyta</taxon>
        <taxon>Embryophyta</taxon>
        <taxon>Tracheophyta</taxon>
        <taxon>Spermatophyta</taxon>
        <taxon>Magnoliopsida</taxon>
        <taxon>Liliopsida</taxon>
        <taxon>Zingiberales</taxon>
        <taxon>Cannaceae</taxon>
        <taxon>Canna</taxon>
    </lineage>
</organism>
<keyword evidence="2" id="KW-0677">Repeat</keyword>
<evidence type="ECO:0000256" key="1">
    <source>
        <dbReference type="ARBA" id="ARBA00007626"/>
    </source>
</evidence>
<protein>
    <recommendedName>
        <fullName evidence="6">Pentatricopeptide repeat-containing protein</fullName>
    </recommendedName>
</protein>
<sequence length="140" mass="15909">MWSLATDMRSLSLPLTHDTFVVVIEAYDVAALLNRLPKFDCFLDHRRYLESAKEMIQQMTKEGVLPDITTFNSLLEALCKSGETNFCVDLLQNATDMGLCPDISTYKLIKSIGVSLYVPPPEQRQTRRHAGSHCPDFRQE</sequence>
<reference evidence="4 5" key="1">
    <citation type="submission" date="2023-10" db="EMBL/GenBank/DDBJ databases">
        <title>Chromosome-scale genome assembly provides insights into flower coloration mechanisms of Canna indica.</title>
        <authorList>
            <person name="Li C."/>
        </authorList>
    </citation>
    <scope>NUCLEOTIDE SEQUENCE [LARGE SCALE GENOMIC DNA]</scope>
    <source>
        <tissue evidence="4">Flower</tissue>
    </source>
</reference>
<feature type="repeat" description="PPR" evidence="3">
    <location>
        <begin position="67"/>
        <end position="101"/>
    </location>
</feature>
<name>A0AAQ3Q122_9LILI</name>
<gene>
    <name evidence="4" type="ORF">Cni_G03310</name>
</gene>
<evidence type="ECO:0000313" key="5">
    <source>
        <dbReference type="Proteomes" id="UP001327560"/>
    </source>
</evidence>
<dbReference type="Proteomes" id="UP001327560">
    <property type="component" value="Chromosome 1"/>
</dbReference>